<dbReference type="AlphaFoldDB" id="A0A0F3IRA2"/>
<reference evidence="1 2" key="2">
    <citation type="journal article" date="2016" name="Microb. Ecol.">
        <title>Genome Characteristics of a Novel Type I Methanotroph (Sn10-6) Isolated from a Flooded Indian Rice Field.</title>
        <authorList>
            <person name="Rahalkar M.C."/>
            <person name="Pandit P.S."/>
            <person name="Dhakephalkar P.K."/>
            <person name="Pore S."/>
            <person name="Arora P."/>
            <person name="Kapse N."/>
        </authorList>
    </citation>
    <scope>NUCLEOTIDE SEQUENCE [LARGE SCALE GENOMIC DNA]</scope>
    <source>
        <strain evidence="1 2">Sn10-6</strain>
    </source>
</reference>
<evidence type="ECO:0000313" key="2">
    <source>
        <dbReference type="Proteomes" id="UP000033684"/>
    </source>
</evidence>
<sequence length="249" mass="27096">MFKSLGIFIFLFLLSIELNVAVAENCGVVRLLSNKSSGVTVSDNHCEQADSVSLGAVFDLSPGARLWFKTQSESADAHQGICLNRSPAKIRLQVNQEKQPWVSPKLETCSQWQDNKLQCTEPKTHQPLLVCVLAALTEASQGFEDRTTSVKVRGLPALDEPNLAGFEAKLAAETIDVDSVVDTMQLDIDLCRSVNPSAKAIDLSWQVVDGVVTSVSPTPSQLSSREANDNYWLECLTSVVKKCNLSALS</sequence>
<dbReference type="OrthoDB" id="7065366at2"/>
<protein>
    <submittedName>
        <fullName evidence="1">Uncharacterized protein</fullName>
    </submittedName>
</protein>
<dbReference type="EMBL" id="LAJX01000002">
    <property type="protein sequence ID" value="KJV08119.1"/>
    <property type="molecule type" value="Genomic_DNA"/>
</dbReference>
<comment type="caution">
    <text evidence="1">The sequence shown here is derived from an EMBL/GenBank/DDBJ whole genome shotgun (WGS) entry which is preliminary data.</text>
</comment>
<proteinExistence type="predicted"/>
<dbReference type="RefSeq" id="WP_045777671.1">
    <property type="nucleotide sequence ID" value="NZ_LAJX01000002.1"/>
</dbReference>
<evidence type="ECO:0000313" key="1">
    <source>
        <dbReference type="EMBL" id="KJV08119.1"/>
    </source>
</evidence>
<reference evidence="2" key="1">
    <citation type="submission" date="2015-03" db="EMBL/GenBank/DDBJ databases">
        <title>Draft genome sequence of a novel methanotroph (Sn10-6) isolated from flooded ricefield rhizosphere in India.</title>
        <authorList>
            <person name="Pandit P.S."/>
            <person name="Pore S.D."/>
            <person name="Arora P."/>
            <person name="Kapse N.G."/>
            <person name="Dhakephalkar P.K."/>
            <person name="Rahalkar M.C."/>
        </authorList>
    </citation>
    <scope>NUCLEOTIDE SEQUENCE [LARGE SCALE GENOMIC DNA]</scope>
    <source>
        <strain evidence="2">Sn10-6</strain>
    </source>
</reference>
<gene>
    <name evidence="1" type="ORF">VZ94_00250</name>
</gene>
<organism evidence="1 2">
    <name type="scientific">Methylocucumis oryzae</name>
    <dbReference type="NCBI Taxonomy" id="1632867"/>
    <lineage>
        <taxon>Bacteria</taxon>
        <taxon>Pseudomonadati</taxon>
        <taxon>Pseudomonadota</taxon>
        <taxon>Gammaproteobacteria</taxon>
        <taxon>Methylococcales</taxon>
        <taxon>Methylococcaceae</taxon>
        <taxon>Methylocucumis</taxon>
    </lineage>
</organism>
<name>A0A0F3IRA2_9GAMM</name>
<dbReference type="Proteomes" id="UP000033684">
    <property type="component" value="Unassembled WGS sequence"/>
</dbReference>
<keyword evidence="2" id="KW-1185">Reference proteome</keyword>
<accession>A0A0F3IRA2</accession>